<keyword evidence="8" id="KW-0630">Potassium</keyword>
<dbReference type="Gene3D" id="3.40.50.720">
    <property type="entry name" value="NAD(P)-binding Rossmann-like Domain"/>
    <property type="match status" value="1"/>
</dbReference>
<evidence type="ECO:0000313" key="15">
    <source>
        <dbReference type="EMBL" id="CAB9522355.1"/>
    </source>
</evidence>
<feature type="transmembrane region" description="Helical" evidence="12">
    <location>
        <begin position="237"/>
        <end position="258"/>
    </location>
</feature>
<sequence>MGFHSPTAFVSYPNAVSNYHRIPQMPMPLGRLPPTSLQLSPLSDFSPAIIHSLWDTTTHLADAIAAPMSGDHGSLMNSVSNEIQNMMTESEHVEIPKEMEMESLEFLGHDLLLFLAVAVLVDPLAKIMGVTPVLLYLVLGFVAGPYGLSLFLSGTEVNSEIGDFGILFLLFVEGLQLSPERLKALGGFFSLGIAQLLLSVGGIFFLFFFGGPYLLPIVQDLKVPIDSQTLQLLEKPVIAFSIAAAGALSSSAFVLPILKEKGWEKRADGIAALSILLLQDLAVAPLLVALPLIAEYESNGGSIQDPTAVGILAAKATIGFGSVLVLASVILRQIFQVVASYGSSQTFVAASLLVAVGMGVIADDLGLSSTTGAFAAGVILAESGYRAQIEADIKPFEGILLGVFFVTAGASLDPMTCIEQWPTLLAGIATFIGIKLAIIFAAGEFALGLTRADSARVALLLAGGGEFAFVVFKLAEDLGGLPPDLAKLLTASVVISMSLTPILGMVAQAVGDKLDELEGEASIPKLNGVNGETKDYDVNLNDEEMIREAFETFDEDGNGAICADELQLVLTKPGTNTMLSKEEVEAVIARFDDNGDGMLQFDEFAALWTAKRRGGIIEVNKSVEASKKTQSLSNAVVVCGYGQVGQKLCAALDEANKAGIGGGVPYVAFSQHPERISLGVLNGASVVYGNGASPSLIRASGVKKPSAFAVVYKSEGRCLEATIRLREAFPTVPIYVRTGRFESAKRLSEAGATDVIVETEKVAEALRTLVSRYGDTSVALMKDALLANELKELYDVFSTSLDKNENGEVKLAELRDELMRQRDQPLDDKSLAEWMGYEEALSKWVTGDAESRWVTFPEFVRFSVRKLEPHD</sequence>
<feature type="transmembrane region" description="Helical" evidence="12">
    <location>
        <begin position="185"/>
        <end position="209"/>
    </location>
</feature>
<keyword evidence="2" id="KW-0813">Transport</keyword>
<dbReference type="SMART" id="SM00054">
    <property type="entry name" value="EFh"/>
    <property type="match status" value="3"/>
</dbReference>
<keyword evidence="11 12" id="KW-0472">Membrane</keyword>
<dbReference type="InterPro" id="IPR038770">
    <property type="entry name" value="Na+/solute_symporter_sf"/>
</dbReference>
<reference evidence="15" key="1">
    <citation type="submission" date="2020-06" db="EMBL/GenBank/DDBJ databases">
        <authorList>
            <consortium name="Plant Systems Biology data submission"/>
        </authorList>
    </citation>
    <scope>NUCLEOTIDE SEQUENCE</scope>
    <source>
        <strain evidence="15">D6</strain>
    </source>
</reference>
<name>A0A9N8HRP0_9STRA</name>
<dbReference type="EMBL" id="CAICTM010001291">
    <property type="protein sequence ID" value="CAB9522355.1"/>
    <property type="molecule type" value="Genomic_DNA"/>
</dbReference>
<dbReference type="Pfam" id="PF13499">
    <property type="entry name" value="EF-hand_7"/>
    <property type="match status" value="1"/>
</dbReference>
<feature type="transmembrane region" description="Helical" evidence="12">
    <location>
        <begin position="338"/>
        <end position="361"/>
    </location>
</feature>
<dbReference type="SUPFAM" id="SSF47473">
    <property type="entry name" value="EF-hand"/>
    <property type="match status" value="1"/>
</dbReference>
<evidence type="ECO:0000256" key="11">
    <source>
        <dbReference type="ARBA" id="ARBA00023136"/>
    </source>
</evidence>
<dbReference type="GO" id="GO:0016020">
    <property type="term" value="C:membrane"/>
    <property type="evidence" value="ECO:0007669"/>
    <property type="project" value="UniProtKB-SubCell"/>
</dbReference>
<feature type="transmembrane region" description="Helical" evidence="12">
    <location>
        <begin position="270"/>
        <end position="294"/>
    </location>
</feature>
<feature type="domain" description="EF-hand" evidence="13">
    <location>
        <begin position="541"/>
        <end position="576"/>
    </location>
</feature>
<keyword evidence="5 12" id="KW-0812">Transmembrane</keyword>
<keyword evidence="9 12" id="KW-1133">Transmembrane helix</keyword>
<evidence type="ECO:0000256" key="7">
    <source>
        <dbReference type="ARBA" id="ARBA00022837"/>
    </source>
</evidence>
<feature type="transmembrane region" description="Helical" evidence="12">
    <location>
        <begin position="134"/>
        <end position="155"/>
    </location>
</feature>
<evidence type="ECO:0000256" key="10">
    <source>
        <dbReference type="ARBA" id="ARBA00023065"/>
    </source>
</evidence>
<comment type="subcellular location">
    <subcellularLocation>
        <location evidence="1">Membrane</location>
        <topology evidence="1">Multi-pass membrane protein</topology>
    </subcellularLocation>
</comment>
<keyword evidence="6" id="KW-0677">Repeat</keyword>
<keyword evidence="7" id="KW-0106">Calcium</keyword>
<dbReference type="GO" id="GO:0015297">
    <property type="term" value="F:antiporter activity"/>
    <property type="evidence" value="ECO:0007669"/>
    <property type="project" value="UniProtKB-KW"/>
</dbReference>
<comment type="caution">
    <text evidence="15">The sequence shown here is derived from an EMBL/GenBank/DDBJ whole genome shotgun (WGS) entry which is preliminary data.</text>
</comment>
<dbReference type="SUPFAM" id="SSF51735">
    <property type="entry name" value="NAD(P)-binding Rossmann-fold domains"/>
    <property type="match status" value="1"/>
</dbReference>
<evidence type="ECO:0000256" key="6">
    <source>
        <dbReference type="ARBA" id="ARBA00022737"/>
    </source>
</evidence>
<feature type="domain" description="EF-hand" evidence="13">
    <location>
        <begin position="579"/>
        <end position="614"/>
    </location>
</feature>
<feature type="transmembrane region" description="Helical" evidence="12">
    <location>
        <begin position="306"/>
        <end position="331"/>
    </location>
</feature>
<evidence type="ECO:0000256" key="1">
    <source>
        <dbReference type="ARBA" id="ARBA00004141"/>
    </source>
</evidence>
<dbReference type="PROSITE" id="PS50222">
    <property type="entry name" value="EF_HAND_2"/>
    <property type="match status" value="2"/>
</dbReference>
<dbReference type="Pfam" id="PF02254">
    <property type="entry name" value="TrkA_N"/>
    <property type="match status" value="1"/>
</dbReference>
<dbReference type="AlphaFoldDB" id="A0A9N8HRP0"/>
<dbReference type="InterPro" id="IPR036291">
    <property type="entry name" value="NAD(P)-bd_dom_sf"/>
</dbReference>
<dbReference type="PROSITE" id="PS00018">
    <property type="entry name" value="EF_HAND_1"/>
    <property type="match status" value="2"/>
</dbReference>
<dbReference type="Pfam" id="PF00999">
    <property type="entry name" value="Na_H_Exchanger"/>
    <property type="match status" value="1"/>
</dbReference>
<evidence type="ECO:0000256" key="8">
    <source>
        <dbReference type="ARBA" id="ARBA00022958"/>
    </source>
</evidence>
<gene>
    <name evidence="15" type="ORF">SEMRO_1293_G260140.1</name>
</gene>
<dbReference type="InterPro" id="IPR006153">
    <property type="entry name" value="Cation/H_exchanger_TM"/>
</dbReference>
<proteinExistence type="predicted"/>
<dbReference type="InterPro" id="IPR018247">
    <property type="entry name" value="EF_Hand_1_Ca_BS"/>
</dbReference>
<keyword evidence="10" id="KW-0406">Ion transport</keyword>
<evidence type="ECO:0000256" key="2">
    <source>
        <dbReference type="ARBA" id="ARBA00022448"/>
    </source>
</evidence>
<evidence type="ECO:0000256" key="5">
    <source>
        <dbReference type="ARBA" id="ARBA00022692"/>
    </source>
</evidence>
<organism evidence="15 16">
    <name type="scientific">Seminavis robusta</name>
    <dbReference type="NCBI Taxonomy" id="568900"/>
    <lineage>
        <taxon>Eukaryota</taxon>
        <taxon>Sar</taxon>
        <taxon>Stramenopiles</taxon>
        <taxon>Ochrophyta</taxon>
        <taxon>Bacillariophyta</taxon>
        <taxon>Bacillariophyceae</taxon>
        <taxon>Bacillariophycidae</taxon>
        <taxon>Naviculales</taxon>
        <taxon>Naviculaceae</taxon>
        <taxon>Seminavis</taxon>
    </lineage>
</organism>
<keyword evidence="4" id="KW-0633">Potassium transport</keyword>
<dbReference type="PANTHER" id="PTHR46157">
    <property type="entry name" value="K(+) EFFLUX ANTIPORTER 3, CHLOROPLASTIC"/>
    <property type="match status" value="1"/>
</dbReference>
<dbReference type="PANTHER" id="PTHR46157:SF4">
    <property type="entry name" value="K(+) EFFLUX ANTIPORTER 3, CHLOROPLASTIC"/>
    <property type="match status" value="1"/>
</dbReference>
<keyword evidence="3" id="KW-0050">Antiport</keyword>
<dbReference type="Proteomes" id="UP001153069">
    <property type="component" value="Unassembled WGS sequence"/>
</dbReference>
<evidence type="ECO:0000256" key="4">
    <source>
        <dbReference type="ARBA" id="ARBA00022538"/>
    </source>
</evidence>
<evidence type="ECO:0000313" key="16">
    <source>
        <dbReference type="Proteomes" id="UP001153069"/>
    </source>
</evidence>
<dbReference type="OrthoDB" id="4834at2759"/>
<dbReference type="GO" id="GO:0005509">
    <property type="term" value="F:calcium ion binding"/>
    <property type="evidence" value="ECO:0007669"/>
    <property type="project" value="InterPro"/>
</dbReference>
<dbReference type="FunFam" id="1.10.238.10:FF:000003">
    <property type="entry name" value="Calmodulin A"/>
    <property type="match status" value="1"/>
</dbReference>
<dbReference type="Gene3D" id="1.10.238.10">
    <property type="entry name" value="EF-hand"/>
    <property type="match status" value="1"/>
</dbReference>
<evidence type="ECO:0000256" key="9">
    <source>
        <dbReference type="ARBA" id="ARBA00022989"/>
    </source>
</evidence>
<feature type="transmembrane region" description="Helical" evidence="12">
    <location>
        <begin position="396"/>
        <end position="412"/>
    </location>
</feature>
<dbReference type="Gene3D" id="1.20.1530.20">
    <property type="match status" value="1"/>
</dbReference>
<feature type="domain" description="RCK N-terminal" evidence="14">
    <location>
        <begin position="633"/>
        <end position="757"/>
    </location>
</feature>
<protein>
    <submittedName>
        <fullName evidence="15">Regulated potassium-efflux system protein</fullName>
    </submittedName>
</protein>
<dbReference type="GO" id="GO:1902600">
    <property type="term" value="P:proton transmembrane transport"/>
    <property type="evidence" value="ECO:0007669"/>
    <property type="project" value="InterPro"/>
</dbReference>
<feature type="transmembrane region" description="Helical" evidence="12">
    <location>
        <begin position="424"/>
        <end position="445"/>
    </location>
</feature>
<evidence type="ECO:0000259" key="14">
    <source>
        <dbReference type="PROSITE" id="PS51201"/>
    </source>
</evidence>
<dbReference type="PROSITE" id="PS51201">
    <property type="entry name" value="RCK_N"/>
    <property type="match status" value="1"/>
</dbReference>
<evidence type="ECO:0000256" key="12">
    <source>
        <dbReference type="SAM" id="Phobius"/>
    </source>
</evidence>
<evidence type="ECO:0000256" key="3">
    <source>
        <dbReference type="ARBA" id="ARBA00022449"/>
    </source>
</evidence>
<dbReference type="InterPro" id="IPR002048">
    <property type="entry name" value="EF_hand_dom"/>
</dbReference>
<dbReference type="GO" id="GO:0006813">
    <property type="term" value="P:potassium ion transport"/>
    <property type="evidence" value="ECO:0007669"/>
    <property type="project" value="UniProtKB-KW"/>
</dbReference>
<evidence type="ECO:0000259" key="13">
    <source>
        <dbReference type="PROSITE" id="PS50222"/>
    </source>
</evidence>
<accession>A0A9N8HRP0</accession>
<dbReference type="InterPro" id="IPR011992">
    <property type="entry name" value="EF-hand-dom_pair"/>
</dbReference>
<dbReference type="CDD" id="cd00051">
    <property type="entry name" value="EFh"/>
    <property type="match status" value="1"/>
</dbReference>
<dbReference type="InterPro" id="IPR003148">
    <property type="entry name" value="RCK_N"/>
</dbReference>
<keyword evidence="16" id="KW-1185">Reference proteome</keyword>